<name>A0A7S4G795_9EUGL</name>
<protein>
    <submittedName>
        <fullName evidence="1">Uncharacterized protein</fullName>
    </submittedName>
</protein>
<sequence length="105" mass="11889">MYPHVHSIHIPLDEGMRIFNECNASRSLSEAASRQQNPGFRGGVKETHGYTDHDSTQFQIPVNIFLWKTAQYMAHMVVPVQCMHRAAMSVAPLCTTVITFNLSER</sequence>
<accession>A0A7S4G795</accession>
<organism evidence="1">
    <name type="scientific">Eutreptiella gymnastica</name>
    <dbReference type="NCBI Taxonomy" id="73025"/>
    <lineage>
        <taxon>Eukaryota</taxon>
        <taxon>Discoba</taxon>
        <taxon>Euglenozoa</taxon>
        <taxon>Euglenida</taxon>
        <taxon>Spirocuta</taxon>
        <taxon>Euglenophyceae</taxon>
        <taxon>Eutreptiales</taxon>
        <taxon>Eutreptiaceae</taxon>
        <taxon>Eutreptiella</taxon>
    </lineage>
</organism>
<dbReference type="EMBL" id="HBJA01112559">
    <property type="protein sequence ID" value="CAE0827600.1"/>
    <property type="molecule type" value="Transcribed_RNA"/>
</dbReference>
<reference evidence="1" key="1">
    <citation type="submission" date="2021-01" db="EMBL/GenBank/DDBJ databases">
        <authorList>
            <person name="Corre E."/>
            <person name="Pelletier E."/>
            <person name="Niang G."/>
            <person name="Scheremetjew M."/>
            <person name="Finn R."/>
            <person name="Kale V."/>
            <person name="Holt S."/>
            <person name="Cochrane G."/>
            <person name="Meng A."/>
            <person name="Brown T."/>
            <person name="Cohen L."/>
        </authorList>
    </citation>
    <scope>NUCLEOTIDE SEQUENCE</scope>
    <source>
        <strain evidence="1">CCMP1594</strain>
    </source>
</reference>
<evidence type="ECO:0000313" key="1">
    <source>
        <dbReference type="EMBL" id="CAE0827600.1"/>
    </source>
</evidence>
<dbReference type="AlphaFoldDB" id="A0A7S4G795"/>
<gene>
    <name evidence="1" type="ORF">EGYM00163_LOCUS38862</name>
</gene>
<proteinExistence type="predicted"/>